<dbReference type="InterPro" id="IPR002557">
    <property type="entry name" value="Chitin-bd_dom"/>
</dbReference>
<keyword evidence="1" id="KW-0732">Signal</keyword>
<evidence type="ECO:0000259" key="2">
    <source>
        <dbReference type="PROSITE" id="PS50940"/>
    </source>
</evidence>
<dbReference type="PROSITE" id="PS50940">
    <property type="entry name" value="CHIT_BIND_II"/>
    <property type="match status" value="1"/>
</dbReference>
<feature type="chain" id="PRO_5029445711" description="Chitin-binding type-2 domain-containing protein" evidence="1">
    <location>
        <begin position="24"/>
        <end position="881"/>
    </location>
</feature>
<dbReference type="GO" id="GO:0008061">
    <property type="term" value="F:chitin binding"/>
    <property type="evidence" value="ECO:0007669"/>
    <property type="project" value="InterPro"/>
</dbReference>
<evidence type="ECO:0000313" key="4">
    <source>
        <dbReference type="Proteomes" id="UP000594262"/>
    </source>
</evidence>
<sequence length="881" mass="99218">MNFSKMLLVNFGFVLILLYPTKAVPDLAKRQPDGNAIKQFGVNIFPNLRSDGKTPVSNRETILLTDVAKNYLGITKEKLNQLKFFGRKFGGGIAGKVYYNGLISYGVDTDQSIQKEECLPLSGYQGNIISPYWLRYNGGTVHAFEMDENHKYRPMILKDLKEGEFYGLDVEEVKPEDMTIIVITWLKMRSNLGKIRNGKRVQQFFNTFQTFLILVKDKTYVQYYYRSLDTSKVKCRARVGISRYRQNINPKLGFPHVGTKNYRSSLSDHPRKVEWYSNERDGSNDVGSWVFYVNLAGLKKRQPSERTVCRQGNKHFKCLIYQAVIDCIDAGKPCRYTGPVEKPGSSGLLFVERQVDRFCEYRDIGQFAFAPNCRVLIECVLDTEGNTRAIIRACPEGQNFHPTQLQCVPESVYSCFSPIDSVGTQSPVPGKIRETINTLQKFWTLTLDINSTGITSSQDTSVFYAAPKVGTKKYSILIERGSTKLKICAPSPVNCRTLPNAILLNKFTKIKIQQIPNASNSKFLVFVSGENVLTLTQGDPQVLNDFVVYESDPSVPVAQAQTRNYRLRSGIEQGHIIESLSKLSNMWSLTMTIIPRGTKTGDVSIIHVTPFFDSGRVGDLKIDFIEGTTRLRICGPSLRSGATEPFCFRFFRPATLNQPLTLKIRRRPSLVGTNFIIDVSGSQRFVTKFNDVTPNSSNDVNVYASDPWMGPANADLNAYQLNTGIQKGHVIEELSSLGSAWKLHLKITITNTDHTGYVNLLHAFTRGDRNQWVCAVFLAPKSTRPYICVPNGNGPSICAFGPLITLNKPTVIEIDHYYQFPGYFYQFSVGGEEVLVDRTTKRAQPIRNTTPRRFGNIDVYASSPYYSQPADNVEINAYRLA</sequence>
<feature type="domain" description="Chitin-binding type-2" evidence="2">
    <location>
        <begin position="356"/>
        <end position="417"/>
    </location>
</feature>
<evidence type="ECO:0000256" key="1">
    <source>
        <dbReference type="SAM" id="SignalP"/>
    </source>
</evidence>
<feature type="signal peptide" evidence="1">
    <location>
        <begin position="1"/>
        <end position="23"/>
    </location>
</feature>
<evidence type="ECO:0000313" key="3">
    <source>
        <dbReference type="EnsemblMetazoa" id="CLYHEMP013782.3"/>
    </source>
</evidence>
<organism evidence="3 4">
    <name type="scientific">Clytia hemisphaerica</name>
    <dbReference type="NCBI Taxonomy" id="252671"/>
    <lineage>
        <taxon>Eukaryota</taxon>
        <taxon>Metazoa</taxon>
        <taxon>Cnidaria</taxon>
        <taxon>Hydrozoa</taxon>
        <taxon>Hydroidolina</taxon>
        <taxon>Leptothecata</taxon>
        <taxon>Obeliida</taxon>
        <taxon>Clytiidae</taxon>
        <taxon>Clytia</taxon>
    </lineage>
</organism>
<dbReference type="GO" id="GO:0005576">
    <property type="term" value="C:extracellular region"/>
    <property type="evidence" value="ECO:0007669"/>
    <property type="project" value="InterPro"/>
</dbReference>
<dbReference type="OrthoDB" id="6020543at2759"/>
<proteinExistence type="predicted"/>
<dbReference type="Proteomes" id="UP000594262">
    <property type="component" value="Unplaced"/>
</dbReference>
<keyword evidence="4" id="KW-1185">Reference proteome</keyword>
<reference evidence="3" key="1">
    <citation type="submission" date="2021-01" db="UniProtKB">
        <authorList>
            <consortium name="EnsemblMetazoa"/>
        </authorList>
    </citation>
    <scope>IDENTIFICATION</scope>
</reference>
<dbReference type="EnsemblMetazoa" id="CLYHEMT013782.3">
    <property type="protein sequence ID" value="CLYHEMP013782.3"/>
    <property type="gene ID" value="CLYHEMG013782"/>
</dbReference>
<protein>
    <recommendedName>
        <fullName evidence="2">Chitin-binding type-2 domain-containing protein</fullName>
    </recommendedName>
</protein>
<accession>A0A7M6DKA5</accession>
<dbReference type="InterPro" id="IPR036508">
    <property type="entry name" value="Chitin-bd_dom_sf"/>
</dbReference>
<name>A0A7M6DKA5_9CNID</name>
<dbReference type="SMART" id="SM00494">
    <property type="entry name" value="ChtBD2"/>
    <property type="match status" value="1"/>
</dbReference>
<dbReference type="SUPFAM" id="SSF57625">
    <property type="entry name" value="Invertebrate chitin-binding proteins"/>
    <property type="match status" value="1"/>
</dbReference>
<dbReference type="AlphaFoldDB" id="A0A7M6DKA5"/>